<dbReference type="PANTHER" id="PTHR37820:SF1">
    <property type="entry name" value="CELL DIVISION PROTEIN FTSQ"/>
    <property type="match status" value="1"/>
</dbReference>
<dbReference type="InterPro" id="IPR013685">
    <property type="entry name" value="POTRA_FtsQ_type"/>
</dbReference>
<dbReference type="Gene3D" id="3.10.20.310">
    <property type="entry name" value="membrane protein fhac"/>
    <property type="match status" value="1"/>
</dbReference>
<evidence type="ECO:0000313" key="11">
    <source>
        <dbReference type="Proteomes" id="UP000027936"/>
    </source>
</evidence>
<dbReference type="Gene3D" id="3.40.50.10960">
    <property type="match status" value="1"/>
</dbReference>
<protein>
    <recommendedName>
        <fullName evidence="8">Cell division protein DivIB</fullName>
    </recommendedName>
</protein>
<dbReference type="PROSITE" id="PS51779">
    <property type="entry name" value="POTRA"/>
    <property type="match status" value="1"/>
</dbReference>
<dbReference type="OrthoDB" id="1819027at2"/>
<dbReference type="GeneID" id="89469224"/>
<dbReference type="InterPro" id="IPR026580">
    <property type="entry name" value="DivIB"/>
</dbReference>
<dbReference type="EMBL" id="JJRY01000007">
    <property type="protein sequence ID" value="KEF38618.1"/>
    <property type="molecule type" value="Genomic_DNA"/>
</dbReference>
<dbReference type="PATRIC" id="fig|1348973.3.peg.2183"/>
<dbReference type="RefSeq" id="WP_003333426.1">
    <property type="nucleotide sequence ID" value="NZ_JJRY01000007.1"/>
</dbReference>
<dbReference type="HAMAP" id="MF_00912">
    <property type="entry name" value="DivIB"/>
    <property type="match status" value="1"/>
</dbReference>
<dbReference type="Pfam" id="PF03799">
    <property type="entry name" value="FtsQ_DivIB_C"/>
    <property type="match status" value="1"/>
</dbReference>
<proteinExistence type="inferred from homology"/>
<gene>
    <name evidence="8" type="primary">divIB</name>
    <name evidence="10" type="ORF">M670_02246</name>
</gene>
<dbReference type="Pfam" id="PF08478">
    <property type="entry name" value="POTRA_1"/>
    <property type="match status" value="1"/>
</dbReference>
<keyword evidence="4 8" id="KW-0812">Transmembrane</keyword>
<reference evidence="10 11" key="1">
    <citation type="submission" date="2014-04" db="EMBL/GenBank/DDBJ databases">
        <title>Draft genome sequence of Bacillus azotoformans MEV2011, a (co-) denitrifying strain unable to grow in the presence of oxygen.</title>
        <authorList>
            <person name="Nielsen M."/>
            <person name="Schreiber L."/>
            <person name="Finster K."/>
            <person name="Schramm A."/>
        </authorList>
    </citation>
    <scope>NUCLEOTIDE SEQUENCE [LARGE SCALE GENOMIC DNA]</scope>
    <source>
        <strain evidence="10 11">MEV2011</strain>
    </source>
</reference>
<evidence type="ECO:0000313" key="10">
    <source>
        <dbReference type="EMBL" id="KEF38618.1"/>
    </source>
</evidence>
<evidence type="ECO:0000259" key="9">
    <source>
        <dbReference type="PROSITE" id="PS51779"/>
    </source>
</evidence>
<comment type="function">
    <text evidence="8">Cell division protein that may be involved in stabilizing or promoting the assembly of the division complex.</text>
</comment>
<feature type="transmembrane region" description="Helical" evidence="8">
    <location>
        <begin position="28"/>
        <end position="45"/>
    </location>
</feature>
<comment type="caution">
    <text evidence="10">The sequence shown here is derived from an EMBL/GenBank/DDBJ whole genome shotgun (WGS) entry which is preliminary data.</text>
</comment>
<dbReference type="InterPro" id="IPR005548">
    <property type="entry name" value="Cell_div_FtsQ/DivIB_C"/>
</dbReference>
<organism evidence="10 11">
    <name type="scientific">Schinkia azotoformans MEV2011</name>
    <dbReference type="NCBI Taxonomy" id="1348973"/>
    <lineage>
        <taxon>Bacteria</taxon>
        <taxon>Bacillati</taxon>
        <taxon>Bacillota</taxon>
        <taxon>Bacilli</taxon>
        <taxon>Bacillales</taxon>
        <taxon>Bacillaceae</taxon>
        <taxon>Calidifontibacillus/Schinkia group</taxon>
        <taxon>Schinkia</taxon>
    </lineage>
</organism>
<accession>A0A072NP13</accession>
<dbReference type="Proteomes" id="UP000027936">
    <property type="component" value="Unassembled WGS sequence"/>
</dbReference>
<feature type="domain" description="POTRA" evidence="9">
    <location>
        <begin position="50"/>
        <end position="118"/>
    </location>
</feature>
<comment type="similarity">
    <text evidence="8">Belongs to the FtsQ/DivIB family. DivIB subfamily.</text>
</comment>
<keyword evidence="5 8" id="KW-1133">Transmembrane helix</keyword>
<keyword evidence="3 8" id="KW-0132">Cell division</keyword>
<sequence>MKNNKVIDIEDRIPKLKEQRKQKANKRFITYISLFFVLVIFILYFQSPLSKIQTIHVLGNIHVSDEAIINASGIEKGTSFWKIDPSAIAKKINEHDEISKVEVTRKLPNQIQIVVRENTRVAYLIDGTSYYPILETGKILEKDKLENIPADAPLLINWAQSEELQEMAAQLRHVPDSILNRVSEIHLTPEDSDPLHITLFMNDGQEVSATIRGFSEKIKNYPMIKEQLTDEQFGVIHLEVGSYFKAYKNEGDENIEGER</sequence>
<dbReference type="GO" id="GO:0043093">
    <property type="term" value="P:FtsZ-dependent cytokinesis"/>
    <property type="evidence" value="ECO:0007669"/>
    <property type="project" value="UniProtKB-UniRule"/>
</dbReference>
<dbReference type="AlphaFoldDB" id="A0A072NP13"/>
<dbReference type="InterPro" id="IPR050487">
    <property type="entry name" value="FtsQ_DivIB"/>
</dbReference>
<keyword evidence="7 8" id="KW-0131">Cell cycle</keyword>
<keyword evidence="2 8" id="KW-1003">Cell membrane</keyword>
<evidence type="ECO:0000256" key="4">
    <source>
        <dbReference type="ARBA" id="ARBA00022692"/>
    </source>
</evidence>
<comment type="subcellular location">
    <subcellularLocation>
        <location evidence="8">Cell membrane</location>
        <topology evidence="8">Single-pass type II membrane protein</topology>
    </subcellularLocation>
    <subcellularLocation>
        <location evidence="1">Membrane</location>
    </subcellularLocation>
    <text evidence="8">Localizes to the division septum.</text>
</comment>
<dbReference type="InterPro" id="IPR034746">
    <property type="entry name" value="POTRA"/>
</dbReference>
<evidence type="ECO:0000256" key="5">
    <source>
        <dbReference type="ARBA" id="ARBA00022989"/>
    </source>
</evidence>
<name>A0A072NP13_SCHAZ</name>
<evidence type="ECO:0000256" key="3">
    <source>
        <dbReference type="ARBA" id="ARBA00022618"/>
    </source>
</evidence>
<evidence type="ECO:0000256" key="2">
    <source>
        <dbReference type="ARBA" id="ARBA00022475"/>
    </source>
</evidence>
<evidence type="ECO:0000256" key="1">
    <source>
        <dbReference type="ARBA" id="ARBA00004370"/>
    </source>
</evidence>
<dbReference type="GO" id="GO:0005886">
    <property type="term" value="C:plasma membrane"/>
    <property type="evidence" value="ECO:0007669"/>
    <property type="project" value="UniProtKB-SubCell"/>
</dbReference>
<dbReference type="PANTHER" id="PTHR37820">
    <property type="entry name" value="CELL DIVISION PROTEIN DIVIB"/>
    <property type="match status" value="1"/>
</dbReference>
<evidence type="ECO:0000256" key="8">
    <source>
        <dbReference type="HAMAP-Rule" id="MF_00912"/>
    </source>
</evidence>
<keyword evidence="6 8" id="KW-0472">Membrane</keyword>
<dbReference type="GO" id="GO:0032153">
    <property type="term" value="C:cell division site"/>
    <property type="evidence" value="ECO:0007669"/>
    <property type="project" value="UniProtKB-UniRule"/>
</dbReference>
<evidence type="ECO:0000256" key="7">
    <source>
        <dbReference type="ARBA" id="ARBA00023306"/>
    </source>
</evidence>
<evidence type="ECO:0000256" key="6">
    <source>
        <dbReference type="ARBA" id="ARBA00023136"/>
    </source>
</evidence>